<name>A0A8X6R091_NEPPI</name>
<reference evidence="2" key="1">
    <citation type="submission" date="2020-08" db="EMBL/GenBank/DDBJ databases">
        <title>Multicomponent nature underlies the extraordinary mechanical properties of spider dragline silk.</title>
        <authorList>
            <person name="Kono N."/>
            <person name="Nakamura H."/>
            <person name="Mori M."/>
            <person name="Yoshida Y."/>
            <person name="Ohtoshi R."/>
            <person name="Malay A.D."/>
            <person name="Moran D.A.P."/>
            <person name="Tomita M."/>
            <person name="Numata K."/>
            <person name="Arakawa K."/>
        </authorList>
    </citation>
    <scope>NUCLEOTIDE SEQUENCE</scope>
</reference>
<evidence type="ECO:0000313" key="3">
    <source>
        <dbReference type="Proteomes" id="UP000887013"/>
    </source>
</evidence>
<gene>
    <name evidence="2" type="ORF">NPIL_497391</name>
</gene>
<comment type="caution">
    <text evidence="2">The sequence shown here is derived from an EMBL/GenBank/DDBJ whole genome shotgun (WGS) entry which is preliminary data.</text>
</comment>
<dbReference type="Proteomes" id="UP000887013">
    <property type="component" value="Unassembled WGS sequence"/>
</dbReference>
<protein>
    <submittedName>
        <fullName evidence="2">Uncharacterized protein</fullName>
    </submittedName>
</protein>
<feature type="region of interest" description="Disordered" evidence="1">
    <location>
        <begin position="36"/>
        <end position="71"/>
    </location>
</feature>
<proteinExistence type="predicted"/>
<evidence type="ECO:0000313" key="2">
    <source>
        <dbReference type="EMBL" id="GFU41377.1"/>
    </source>
</evidence>
<sequence>MAKRMSPYELEIQWLRDLLTTVESDEDCISEFEDDIDNEMFSEHNTDTEDDELDHEDSKDDDNSEDFFWKR</sequence>
<dbReference type="AlphaFoldDB" id="A0A8X6R091"/>
<evidence type="ECO:0000256" key="1">
    <source>
        <dbReference type="SAM" id="MobiDB-lite"/>
    </source>
</evidence>
<dbReference type="EMBL" id="BMAW01131930">
    <property type="protein sequence ID" value="GFU41377.1"/>
    <property type="molecule type" value="Genomic_DNA"/>
</dbReference>
<keyword evidence="3" id="KW-1185">Reference proteome</keyword>
<accession>A0A8X6R091</accession>
<feature type="compositionally biased region" description="Acidic residues" evidence="1">
    <location>
        <begin position="48"/>
        <end position="65"/>
    </location>
</feature>
<organism evidence="2 3">
    <name type="scientific">Nephila pilipes</name>
    <name type="common">Giant wood spider</name>
    <name type="synonym">Nephila maculata</name>
    <dbReference type="NCBI Taxonomy" id="299642"/>
    <lineage>
        <taxon>Eukaryota</taxon>
        <taxon>Metazoa</taxon>
        <taxon>Ecdysozoa</taxon>
        <taxon>Arthropoda</taxon>
        <taxon>Chelicerata</taxon>
        <taxon>Arachnida</taxon>
        <taxon>Araneae</taxon>
        <taxon>Araneomorphae</taxon>
        <taxon>Entelegynae</taxon>
        <taxon>Araneoidea</taxon>
        <taxon>Nephilidae</taxon>
        <taxon>Nephila</taxon>
    </lineage>
</organism>